<accession>A0ABD1U0P7</accession>
<keyword evidence="1" id="KW-0732">Signal</keyword>
<proteinExistence type="predicted"/>
<feature type="signal peptide" evidence="1">
    <location>
        <begin position="1"/>
        <end position="29"/>
    </location>
</feature>
<feature type="chain" id="PRO_5044774354" evidence="1">
    <location>
        <begin position="30"/>
        <end position="106"/>
    </location>
</feature>
<gene>
    <name evidence="2" type="ORF">Adt_14804</name>
</gene>
<evidence type="ECO:0000313" key="2">
    <source>
        <dbReference type="EMBL" id="KAL2518557.1"/>
    </source>
</evidence>
<reference evidence="3" key="1">
    <citation type="submission" date="2024-07" db="EMBL/GenBank/DDBJ databases">
        <title>Two chromosome-level genome assemblies of Korean endemic species Abeliophyllum distichum and Forsythia ovata (Oleaceae).</title>
        <authorList>
            <person name="Jang H."/>
        </authorList>
    </citation>
    <scope>NUCLEOTIDE SEQUENCE [LARGE SCALE GENOMIC DNA]</scope>
</reference>
<keyword evidence="3" id="KW-1185">Reference proteome</keyword>
<protein>
    <submittedName>
        <fullName evidence="2">Uncharacterized protein</fullName>
    </submittedName>
</protein>
<dbReference type="EMBL" id="JBFOLK010000004">
    <property type="protein sequence ID" value="KAL2518557.1"/>
    <property type="molecule type" value="Genomic_DNA"/>
</dbReference>
<evidence type="ECO:0000256" key="1">
    <source>
        <dbReference type="SAM" id="SignalP"/>
    </source>
</evidence>
<organism evidence="2 3">
    <name type="scientific">Abeliophyllum distichum</name>
    <dbReference type="NCBI Taxonomy" id="126358"/>
    <lineage>
        <taxon>Eukaryota</taxon>
        <taxon>Viridiplantae</taxon>
        <taxon>Streptophyta</taxon>
        <taxon>Embryophyta</taxon>
        <taxon>Tracheophyta</taxon>
        <taxon>Spermatophyta</taxon>
        <taxon>Magnoliopsida</taxon>
        <taxon>eudicotyledons</taxon>
        <taxon>Gunneridae</taxon>
        <taxon>Pentapetalae</taxon>
        <taxon>asterids</taxon>
        <taxon>lamiids</taxon>
        <taxon>Lamiales</taxon>
        <taxon>Oleaceae</taxon>
        <taxon>Forsythieae</taxon>
        <taxon>Abeliophyllum</taxon>
    </lineage>
</organism>
<evidence type="ECO:0000313" key="3">
    <source>
        <dbReference type="Proteomes" id="UP001604336"/>
    </source>
</evidence>
<sequence length="106" mass="12534">MLMNLDSFLYRTIPWWVLAWYCCTEVVSGEEERFLNLNVEVFRMQDLYDMYGREDWIGVDNIEEENEVNFLFVILSNPCSHVQSCILNTHLIDIQGVLNNHNSRGN</sequence>
<name>A0ABD1U0P7_9LAMI</name>
<dbReference type="Proteomes" id="UP001604336">
    <property type="component" value="Unassembled WGS sequence"/>
</dbReference>
<dbReference type="AlphaFoldDB" id="A0ABD1U0P7"/>
<comment type="caution">
    <text evidence="2">The sequence shown here is derived from an EMBL/GenBank/DDBJ whole genome shotgun (WGS) entry which is preliminary data.</text>
</comment>